<keyword evidence="1" id="KW-1133">Transmembrane helix</keyword>
<accession>A0A3D9CDB5</accession>
<proteinExistence type="predicted"/>
<evidence type="ECO:0000313" key="3">
    <source>
        <dbReference type="Proteomes" id="UP000256686"/>
    </source>
</evidence>
<dbReference type="Proteomes" id="UP000256686">
    <property type="component" value="Unassembled WGS sequence"/>
</dbReference>
<protein>
    <submittedName>
        <fullName evidence="2">Uncharacterized protein</fullName>
    </submittedName>
</protein>
<organism evidence="2 3">
    <name type="scientific">Chryseobacterium pennae</name>
    <dbReference type="NCBI Taxonomy" id="2258962"/>
    <lineage>
        <taxon>Bacteria</taxon>
        <taxon>Pseudomonadati</taxon>
        <taxon>Bacteroidota</taxon>
        <taxon>Flavobacteriia</taxon>
        <taxon>Flavobacteriales</taxon>
        <taxon>Weeksellaceae</taxon>
        <taxon>Chryseobacterium group</taxon>
        <taxon>Chryseobacterium</taxon>
    </lineage>
</organism>
<reference evidence="3" key="1">
    <citation type="submission" date="2018-06" db="EMBL/GenBank/DDBJ databases">
        <authorList>
            <person name="Lum Nde A."/>
            <person name="Hugo C."/>
        </authorList>
    </citation>
    <scope>NUCLEOTIDE SEQUENCE [LARGE SCALE GENOMIC DNA]</scope>
    <source>
        <strain evidence="3">1_F178</strain>
    </source>
</reference>
<name>A0A3D9CDB5_9FLAO</name>
<evidence type="ECO:0000256" key="1">
    <source>
        <dbReference type="SAM" id="Phobius"/>
    </source>
</evidence>
<sequence>MDFYLLLFSQLTETSQKLFITIGLSISAIAVISVIRGIRMKWGINIKSTVLLELLLLIITISLVTGKTNIMLKYCRY</sequence>
<keyword evidence="3" id="KW-1185">Reference proteome</keyword>
<comment type="caution">
    <text evidence="2">The sequence shown here is derived from an EMBL/GenBank/DDBJ whole genome shotgun (WGS) entry which is preliminary data.</text>
</comment>
<dbReference type="AlphaFoldDB" id="A0A3D9CDB5"/>
<dbReference type="EMBL" id="QNVT01000002">
    <property type="protein sequence ID" value="REC63758.1"/>
    <property type="molecule type" value="Genomic_DNA"/>
</dbReference>
<keyword evidence="1" id="KW-0812">Transmembrane</keyword>
<evidence type="ECO:0000313" key="2">
    <source>
        <dbReference type="EMBL" id="REC63758.1"/>
    </source>
</evidence>
<keyword evidence="1" id="KW-0472">Membrane</keyword>
<gene>
    <name evidence="2" type="ORF">DRF65_03355</name>
</gene>
<feature type="transmembrane region" description="Helical" evidence="1">
    <location>
        <begin position="50"/>
        <end position="72"/>
    </location>
</feature>
<feature type="transmembrane region" description="Helical" evidence="1">
    <location>
        <begin position="20"/>
        <end position="38"/>
    </location>
</feature>